<dbReference type="EMBL" id="JAALLT010000001">
    <property type="protein sequence ID" value="NGP75127.1"/>
    <property type="molecule type" value="Genomic_DNA"/>
</dbReference>
<dbReference type="AlphaFoldDB" id="A0A6M1SX56"/>
<evidence type="ECO:0000256" key="1">
    <source>
        <dbReference type="SAM" id="SignalP"/>
    </source>
</evidence>
<gene>
    <name evidence="2" type="ORF">G3570_00670</name>
</gene>
<dbReference type="RefSeq" id="WP_165138150.1">
    <property type="nucleotide sequence ID" value="NZ_JAALLT010000001.1"/>
</dbReference>
<keyword evidence="1" id="KW-0732">Signal</keyword>
<evidence type="ECO:0000313" key="2">
    <source>
        <dbReference type="EMBL" id="NGP75127.1"/>
    </source>
</evidence>
<dbReference type="Gene3D" id="2.60.120.10">
    <property type="entry name" value="Jelly Rolls"/>
    <property type="match status" value="1"/>
</dbReference>
<dbReference type="InterPro" id="IPR011051">
    <property type="entry name" value="RmlC_Cupin_sf"/>
</dbReference>
<feature type="signal peptide" evidence="1">
    <location>
        <begin position="1"/>
        <end position="23"/>
    </location>
</feature>
<dbReference type="SUPFAM" id="SSF51182">
    <property type="entry name" value="RmlC-like cupins"/>
    <property type="match status" value="1"/>
</dbReference>
<organism evidence="2 3">
    <name type="scientific">Halalkalibaculum roseum</name>
    <dbReference type="NCBI Taxonomy" id="2709311"/>
    <lineage>
        <taxon>Bacteria</taxon>
        <taxon>Pseudomonadati</taxon>
        <taxon>Balneolota</taxon>
        <taxon>Balneolia</taxon>
        <taxon>Balneolales</taxon>
        <taxon>Balneolaceae</taxon>
        <taxon>Halalkalibaculum</taxon>
    </lineage>
</organism>
<proteinExistence type="predicted"/>
<reference evidence="2 3" key="1">
    <citation type="submission" date="2020-02" db="EMBL/GenBank/DDBJ databases">
        <title>Balneolaceae bacterium YR4-1, complete genome.</title>
        <authorList>
            <person name="Li Y."/>
            <person name="Wu S."/>
        </authorList>
    </citation>
    <scope>NUCLEOTIDE SEQUENCE [LARGE SCALE GENOMIC DNA]</scope>
    <source>
        <strain evidence="2 3">YR4-1</strain>
    </source>
</reference>
<accession>A0A6M1SX56</accession>
<name>A0A6M1SX56_9BACT</name>
<dbReference type="PROSITE" id="PS51257">
    <property type="entry name" value="PROKAR_LIPOPROTEIN"/>
    <property type="match status" value="1"/>
</dbReference>
<sequence>MNRTIQISIAFLVIAALIFTLTACNQQSENMNQNEAATEASPVEQNEQYSISTYDPAMDLTVIGADNVEILGDTLGIKMYIGRMEPGDSVGWHFHPDHTVYVIEGGTLDVYFKGGDKQTMELPTGVGFVSSSLTDAAINTGNTTIKLLTHDIYRPRN</sequence>
<protein>
    <submittedName>
        <fullName evidence="2">Cupin domain-containing protein</fullName>
    </submittedName>
</protein>
<evidence type="ECO:0000313" key="3">
    <source>
        <dbReference type="Proteomes" id="UP000473278"/>
    </source>
</evidence>
<feature type="chain" id="PRO_5027031437" evidence="1">
    <location>
        <begin position="24"/>
        <end position="157"/>
    </location>
</feature>
<dbReference type="InterPro" id="IPR014710">
    <property type="entry name" value="RmlC-like_jellyroll"/>
</dbReference>
<keyword evidence="3" id="KW-1185">Reference proteome</keyword>
<dbReference type="Proteomes" id="UP000473278">
    <property type="component" value="Unassembled WGS sequence"/>
</dbReference>
<comment type="caution">
    <text evidence="2">The sequence shown here is derived from an EMBL/GenBank/DDBJ whole genome shotgun (WGS) entry which is preliminary data.</text>
</comment>